<name>A0A839EWZ0_9HYPH</name>
<dbReference type="AlphaFoldDB" id="A0A839EWZ0"/>
<gene>
    <name evidence="3" type="ORF">FHW16_004745</name>
</gene>
<evidence type="ECO:0000313" key="4">
    <source>
        <dbReference type="Proteomes" id="UP000549052"/>
    </source>
</evidence>
<sequence length="149" mass="16410">MNHYVGLDVSVKETSLCIVDETGKICREVKVVSHPDDLIEILKDPAWHLVRIGLEAGPLSQWLFEGLASAGLPVVCIETRHTKAFLKATVNKTDRNDALWHCAHDAGQSVSTCTCQNDIEPAAASLTDSAQARIKQDQRYRKRYPGSPA</sequence>
<feature type="compositionally biased region" description="Basic residues" evidence="1">
    <location>
        <begin position="140"/>
        <end position="149"/>
    </location>
</feature>
<evidence type="ECO:0000256" key="1">
    <source>
        <dbReference type="SAM" id="MobiDB-lite"/>
    </source>
</evidence>
<dbReference type="InterPro" id="IPR047650">
    <property type="entry name" value="Transpos_IS110"/>
</dbReference>
<organism evidence="3 4">
    <name type="scientific">Phyllobacterium myrsinacearum</name>
    <dbReference type="NCBI Taxonomy" id="28101"/>
    <lineage>
        <taxon>Bacteria</taxon>
        <taxon>Pseudomonadati</taxon>
        <taxon>Pseudomonadota</taxon>
        <taxon>Alphaproteobacteria</taxon>
        <taxon>Hyphomicrobiales</taxon>
        <taxon>Phyllobacteriaceae</taxon>
        <taxon>Phyllobacterium</taxon>
    </lineage>
</organism>
<dbReference type="Pfam" id="PF01548">
    <property type="entry name" value="DEDD_Tnp_IS110"/>
    <property type="match status" value="1"/>
</dbReference>
<evidence type="ECO:0000313" key="3">
    <source>
        <dbReference type="EMBL" id="MBA8881010.1"/>
    </source>
</evidence>
<proteinExistence type="predicted"/>
<dbReference type="PANTHER" id="PTHR33055">
    <property type="entry name" value="TRANSPOSASE FOR INSERTION SEQUENCE ELEMENT IS1111A"/>
    <property type="match status" value="1"/>
</dbReference>
<reference evidence="3 4" key="1">
    <citation type="submission" date="2020-07" db="EMBL/GenBank/DDBJ databases">
        <title>Genomic Encyclopedia of Type Strains, Phase IV (KMG-V): Genome sequencing to study the core and pangenomes of soil and plant-associated prokaryotes.</title>
        <authorList>
            <person name="Whitman W."/>
        </authorList>
    </citation>
    <scope>NUCLEOTIDE SEQUENCE [LARGE SCALE GENOMIC DNA]</scope>
    <source>
        <strain evidence="3 4">AN3</strain>
    </source>
</reference>
<feature type="domain" description="Transposase IS110-like N-terminal" evidence="2">
    <location>
        <begin position="5"/>
        <end position="100"/>
    </location>
</feature>
<evidence type="ECO:0000259" key="2">
    <source>
        <dbReference type="Pfam" id="PF01548"/>
    </source>
</evidence>
<keyword evidence="4" id="KW-1185">Reference proteome</keyword>
<dbReference type="PANTHER" id="PTHR33055:SF3">
    <property type="entry name" value="PUTATIVE TRANSPOSASE FOR IS117-RELATED"/>
    <property type="match status" value="1"/>
</dbReference>
<comment type="caution">
    <text evidence="3">The sequence shown here is derived from an EMBL/GenBank/DDBJ whole genome shotgun (WGS) entry which is preliminary data.</text>
</comment>
<dbReference type="GO" id="GO:0003677">
    <property type="term" value="F:DNA binding"/>
    <property type="evidence" value="ECO:0007669"/>
    <property type="project" value="InterPro"/>
</dbReference>
<dbReference type="GO" id="GO:0006313">
    <property type="term" value="P:DNA transposition"/>
    <property type="evidence" value="ECO:0007669"/>
    <property type="project" value="InterPro"/>
</dbReference>
<protein>
    <recommendedName>
        <fullName evidence="2">Transposase IS110-like N-terminal domain-containing protein</fullName>
    </recommendedName>
</protein>
<dbReference type="Proteomes" id="UP000549052">
    <property type="component" value="Unassembled WGS sequence"/>
</dbReference>
<feature type="region of interest" description="Disordered" evidence="1">
    <location>
        <begin position="126"/>
        <end position="149"/>
    </location>
</feature>
<accession>A0A839EWZ0</accession>
<dbReference type="InterPro" id="IPR002525">
    <property type="entry name" value="Transp_IS110-like_N"/>
</dbReference>
<dbReference type="GO" id="GO:0004803">
    <property type="term" value="F:transposase activity"/>
    <property type="evidence" value="ECO:0007669"/>
    <property type="project" value="InterPro"/>
</dbReference>
<dbReference type="EMBL" id="JACGXN010000011">
    <property type="protein sequence ID" value="MBA8881010.1"/>
    <property type="molecule type" value="Genomic_DNA"/>
</dbReference>